<dbReference type="RefSeq" id="WP_275473657.1">
    <property type="nucleotide sequence ID" value="NZ_CP162940.1"/>
</dbReference>
<dbReference type="EMBL" id="JBDXSU010000005">
    <property type="protein sequence ID" value="MFB5190289.1"/>
    <property type="molecule type" value="Genomic_DNA"/>
</dbReference>
<organism evidence="3 4">
    <name type="scientific">Alicyclobacillus fastidiosus</name>
    <dbReference type="NCBI Taxonomy" id="392011"/>
    <lineage>
        <taxon>Bacteria</taxon>
        <taxon>Bacillati</taxon>
        <taxon>Bacillota</taxon>
        <taxon>Bacilli</taxon>
        <taxon>Bacillales</taxon>
        <taxon>Alicyclobacillaceae</taxon>
        <taxon>Alicyclobacillus</taxon>
    </lineage>
</organism>
<comment type="caution">
    <text evidence="3">The sequence shown here is derived from an EMBL/GenBank/DDBJ whole genome shotgun (WGS) entry which is preliminary data.</text>
</comment>
<dbReference type="InterPro" id="IPR038344">
    <property type="entry name" value="EF-G_N_sf"/>
</dbReference>
<evidence type="ECO:0000259" key="1">
    <source>
        <dbReference type="Pfam" id="PF07299"/>
    </source>
</evidence>
<evidence type="ECO:0000313" key="3">
    <source>
        <dbReference type="EMBL" id="MFB5190289.1"/>
    </source>
</evidence>
<feature type="domain" description="Elongation factor G-binding protein C-terminal treble-clef zinc-finger" evidence="2">
    <location>
        <begin position="98"/>
        <end position="199"/>
    </location>
</feature>
<accession>A0ABV5ADE9</accession>
<dbReference type="Proteomes" id="UP001579974">
    <property type="component" value="Unassembled WGS sequence"/>
</dbReference>
<proteinExistence type="predicted"/>
<dbReference type="CDD" id="cd16342">
    <property type="entry name" value="FusC_FusB"/>
    <property type="match status" value="1"/>
</dbReference>
<dbReference type="InterPro" id="IPR032330">
    <property type="entry name" value="EF-G-binding_C"/>
</dbReference>
<protein>
    <submittedName>
        <fullName evidence="3">FusB/FusC family EF-G-binding protein</fullName>
    </submittedName>
</protein>
<dbReference type="Pfam" id="PF07299">
    <property type="entry name" value="EF-G-binding_N"/>
    <property type="match status" value="1"/>
</dbReference>
<dbReference type="Pfam" id="PF16571">
    <property type="entry name" value="FBP_C"/>
    <property type="match status" value="1"/>
</dbReference>
<name>A0ABV5ADE9_9BACL</name>
<evidence type="ECO:0000313" key="4">
    <source>
        <dbReference type="Proteomes" id="UP001579974"/>
    </source>
</evidence>
<dbReference type="InterPro" id="IPR010841">
    <property type="entry name" value="EF-G-binding_N"/>
</dbReference>
<reference evidence="3 4" key="1">
    <citation type="journal article" date="2024" name="Int. J. Mol. Sci.">
        <title>Exploration of Alicyclobacillus spp. Genome in Search of Antibiotic Resistance.</title>
        <authorList>
            <person name="Bucka-Kolendo J."/>
            <person name="Kiousi D.E."/>
            <person name="Dekowska A."/>
            <person name="Mikolajczuk-Szczyrba A."/>
            <person name="Karadedos D.M."/>
            <person name="Michael P."/>
            <person name="Galanis A."/>
            <person name="Sokolowska B."/>
        </authorList>
    </citation>
    <scope>NUCLEOTIDE SEQUENCE [LARGE SCALE GENOMIC DNA]</scope>
    <source>
        <strain evidence="3 4">KKP 3000</strain>
    </source>
</reference>
<dbReference type="Gene3D" id="1.20.1280.250">
    <property type="match status" value="1"/>
</dbReference>
<gene>
    <name evidence="3" type="ORF">KKP3000_003734</name>
</gene>
<sequence>MTPFIYPFQMNFIRKELNKLLNAVYFAGDYRVYQTAKDSLTSAVHDLFEQLTPEQTALFDGMTEIKGQRALNDFMATLYPYVIPFSLEMGQVRRLFKKEKKLTIPDFSRLDLKTVSYIGWRDIGKNQLYLVYPYMGELVGIRARYTTGNTNQSNVCCFCNTGVKGSEIGLAVAKTKSTEYQSVGNYMCLDSESCNQRLTSTHAVEEFFRKVLTK</sequence>
<evidence type="ECO:0000259" key="2">
    <source>
        <dbReference type="Pfam" id="PF16571"/>
    </source>
</evidence>
<keyword evidence="4" id="KW-1185">Reference proteome</keyword>
<feature type="domain" description="Elongation factor G-binding protein N-terminal" evidence="1">
    <location>
        <begin position="4"/>
        <end position="85"/>
    </location>
</feature>